<dbReference type="Proteomes" id="UP000641386">
    <property type="component" value="Unassembled WGS sequence"/>
</dbReference>
<reference evidence="1" key="2">
    <citation type="submission" date="2020-09" db="EMBL/GenBank/DDBJ databases">
        <authorList>
            <person name="Sun Q."/>
            <person name="Ohkuma M."/>
        </authorList>
    </citation>
    <scope>NUCLEOTIDE SEQUENCE</scope>
    <source>
        <strain evidence="1">JCM 3302</strain>
    </source>
</reference>
<proteinExistence type="predicted"/>
<comment type="caution">
    <text evidence="1">The sequence shown here is derived from an EMBL/GenBank/DDBJ whole genome shotgun (WGS) entry which is preliminary data.</text>
</comment>
<keyword evidence="2" id="KW-1185">Reference proteome</keyword>
<dbReference type="EMBL" id="BNBC01000008">
    <property type="protein sequence ID" value="GHE69079.1"/>
    <property type="molecule type" value="Genomic_DNA"/>
</dbReference>
<name>A0A918ZUE0_9ACTN</name>
<evidence type="ECO:0000313" key="1">
    <source>
        <dbReference type="EMBL" id="GHE69079.1"/>
    </source>
</evidence>
<dbReference type="AlphaFoldDB" id="A0A918ZUE0"/>
<sequence>MRSIGDRRQSAFVTIAPVPPRTGISEACPGLVEAVAVEGGFADAGLGARRHKRTEVKRQAECLFLSR</sequence>
<gene>
    <name evidence="1" type="ORF">GCM10014715_23610</name>
</gene>
<organism evidence="1 2">
    <name type="scientific">Streptomyces spiralis</name>
    <dbReference type="NCBI Taxonomy" id="66376"/>
    <lineage>
        <taxon>Bacteria</taxon>
        <taxon>Bacillati</taxon>
        <taxon>Actinomycetota</taxon>
        <taxon>Actinomycetes</taxon>
        <taxon>Kitasatosporales</taxon>
        <taxon>Streptomycetaceae</taxon>
        <taxon>Streptomyces</taxon>
    </lineage>
</organism>
<evidence type="ECO:0000313" key="2">
    <source>
        <dbReference type="Proteomes" id="UP000641386"/>
    </source>
</evidence>
<protein>
    <submittedName>
        <fullName evidence="1">Uncharacterized protein</fullName>
    </submittedName>
</protein>
<accession>A0A918ZUE0</accession>
<reference evidence="1" key="1">
    <citation type="journal article" date="2014" name="Int. J. Syst. Evol. Microbiol.">
        <title>Complete genome sequence of Corynebacterium casei LMG S-19264T (=DSM 44701T), isolated from a smear-ripened cheese.</title>
        <authorList>
            <consortium name="US DOE Joint Genome Institute (JGI-PGF)"/>
            <person name="Walter F."/>
            <person name="Albersmeier A."/>
            <person name="Kalinowski J."/>
            <person name="Ruckert C."/>
        </authorList>
    </citation>
    <scope>NUCLEOTIDE SEQUENCE</scope>
    <source>
        <strain evidence="1">JCM 3302</strain>
    </source>
</reference>